<evidence type="ECO:0000259" key="1">
    <source>
        <dbReference type="Pfam" id="PF14706"/>
    </source>
</evidence>
<dbReference type="InterPro" id="IPR012337">
    <property type="entry name" value="RNaseH-like_sf"/>
</dbReference>
<dbReference type="AlphaFoldDB" id="U1PJV5"/>
<feature type="domain" description="Transposase Tn5-like N-terminal" evidence="1">
    <location>
        <begin position="38"/>
        <end position="85"/>
    </location>
</feature>
<dbReference type="STRING" id="1238424.J07HQW1_02505"/>
<sequence>MSHNSRADELKRKDGTLSTRLEVKLDRDGQLRDMDVSEWMRSKFRAAEFGDKRLTNRLIQLKDELGKRAAESIPTSCEDWASTKAYIPIWR</sequence>
<evidence type="ECO:0000313" key="2">
    <source>
        <dbReference type="EMBL" id="ERG92461.1"/>
    </source>
</evidence>
<dbReference type="InterPro" id="IPR038215">
    <property type="entry name" value="TN5-like_N_sf"/>
</dbReference>
<dbReference type="InterPro" id="IPR014735">
    <property type="entry name" value="Transposase_Tn5-like_N"/>
</dbReference>
<protein>
    <recommendedName>
        <fullName evidence="1">Transposase Tn5-like N-terminal domain-containing protein</fullName>
    </recommendedName>
</protein>
<dbReference type="Proteomes" id="UP000030649">
    <property type="component" value="Unassembled WGS sequence"/>
</dbReference>
<reference evidence="2 3" key="1">
    <citation type="journal article" date="2013" name="PLoS ONE">
        <title>Assembly-driven community genomics of a hypersaline microbial ecosystem.</title>
        <authorList>
            <person name="Podell S."/>
            <person name="Ugalde J.A."/>
            <person name="Narasingarao P."/>
            <person name="Banfield J.F."/>
            <person name="Heidelberg K.B."/>
            <person name="Allen E.E."/>
        </authorList>
    </citation>
    <scope>NUCLEOTIDE SEQUENCE [LARGE SCALE GENOMIC DNA]</scope>
    <source>
        <strain evidence="3">J07HQW1</strain>
    </source>
</reference>
<accession>U1PJV5</accession>
<gene>
    <name evidence="2" type="ORF">J07HQW1_02505</name>
</gene>
<dbReference type="HOGENOM" id="CLU_2419975_0_0_2"/>
<dbReference type="Gene3D" id="1.10.246.40">
    <property type="entry name" value="Tn5 transposase, domain 1"/>
    <property type="match status" value="1"/>
</dbReference>
<dbReference type="Pfam" id="PF14706">
    <property type="entry name" value="Tnp_DNA_bind"/>
    <property type="match status" value="1"/>
</dbReference>
<evidence type="ECO:0000313" key="3">
    <source>
        <dbReference type="Proteomes" id="UP000030649"/>
    </source>
</evidence>
<proteinExistence type="predicted"/>
<name>U1PJV5_9EURY</name>
<dbReference type="EMBL" id="KE356560">
    <property type="protein sequence ID" value="ERG92461.1"/>
    <property type="molecule type" value="Genomic_DNA"/>
</dbReference>
<organism evidence="2 3">
    <name type="scientific">Haloquadratum walsbyi J07HQW1</name>
    <dbReference type="NCBI Taxonomy" id="1238424"/>
    <lineage>
        <taxon>Archaea</taxon>
        <taxon>Methanobacteriati</taxon>
        <taxon>Methanobacteriota</taxon>
        <taxon>Stenosarchaea group</taxon>
        <taxon>Halobacteria</taxon>
        <taxon>Halobacteriales</taxon>
        <taxon>Haloferacaceae</taxon>
        <taxon>Haloquadratum</taxon>
    </lineage>
</organism>
<dbReference type="SUPFAM" id="SSF53098">
    <property type="entry name" value="Ribonuclease H-like"/>
    <property type="match status" value="1"/>
</dbReference>